<accession>A0ABN6ETD4</accession>
<organism evidence="2 3">
    <name type="scientific">Pseudodesulfovibrio sediminis</name>
    <dbReference type="NCBI Taxonomy" id="2810563"/>
    <lineage>
        <taxon>Bacteria</taxon>
        <taxon>Pseudomonadati</taxon>
        <taxon>Thermodesulfobacteriota</taxon>
        <taxon>Desulfovibrionia</taxon>
        <taxon>Desulfovibrionales</taxon>
        <taxon>Desulfovibrionaceae</taxon>
    </lineage>
</organism>
<feature type="chain" id="PRO_5046569362" evidence="1">
    <location>
        <begin position="26"/>
        <end position="167"/>
    </location>
</feature>
<gene>
    <name evidence="2" type="ORF">PSDVSF_17370</name>
</gene>
<sequence length="167" mass="18306">MMKFILPAVLAAFLIGAFFAPIAWAGPSTDVASAAPGNANAPVTSKNMPAYLDEDLASKHANFSKFARIRVNSLNLNHGMSKTRMQIVKQADGTYKARYHVIDSNTVVPKVRRSSSKSVPYVAVLKFQEVIMEAVGESPEACRKGTFSPVQIIPNRQIFSYKKGSWK</sequence>
<reference evidence="2" key="1">
    <citation type="journal article" date="2022" name="Arch. Microbiol.">
        <title>Pseudodesulfovibrio sediminis sp. nov., a mesophilic and neutrophilic sulfate-reducing bacterium isolated from sediment of a brackish lake.</title>
        <authorList>
            <person name="Takahashi A."/>
            <person name="Kojima H."/>
            <person name="Watanabe M."/>
            <person name="Fukui M."/>
        </authorList>
    </citation>
    <scope>NUCLEOTIDE SEQUENCE</scope>
    <source>
        <strain evidence="2">SF6</strain>
    </source>
</reference>
<keyword evidence="1" id="KW-0732">Signal</keyword>
<protein>
    <submittedName>
        <fullName evidence="2">Uncharacterized protein</fullName>
    </submittedName>
</protein>
<proteinExistence type="predicted"/>
<keyword evidence="3" id="KW-1185">Reference proteome</keyword>
<dbReference type="EMBL" id="AP024485">
    <property type="protein sequence ID" value="BCS88495.1"/>
    <property type="molecule type" value="Genomic_DNA"/>
</dbReference>
<dbReference type="Proteomes" id="UP001053296">
    <property type="component" value="Chromosome"/>
</dbReference>
<feature type="signal peptide" evidence="1">
    <location>
        <begin position="1"/>
        <end position="25"/>
    </location>
</feature>
<evidence type="ECO:0000256" key="1">
    <source>
        <dbReference type="SAM" id="SignalP"/>
    </source>
</evidence>
<evidence type="ECO:0000313" key="2">
    <source>
        <dbReference type="EMBL" id="BCS88495.1"/>
    </source>
</evidence>
<name>A0ABN6ETD4_9BACT</name>
<dbReference type="RefSeq" id="WP_229596583.1">
    <property type="nucleotide sequence ID" value="NZ_AP024485.1"/>
</dbReference>
<evidence type="ECO:0000313" key="3">
    <source>
        <dbReference type="Proteomes" id="UP001053296"/>
    </source>
</evidence>